<evidence type="ECO:0000313" key="4">
    <source>
        <dbReference type="Proteomes" id="UP001162031"/>
    </source>
</evidence>
<feature type="region of interest" description="Disordered" evidence="2">
    <location>
        <begin position="903"/>
        <end position="935"/>
    </location>
</feature>
<evidence type="ECO:0000256" key="1">
    <source>
        <dbReference type="SAM" id="Coils"/>
    </source>
</evidence>
<keyword evidence="4" id="KW-1185">Reference proteome</keyword>
<feature type="region of interest" description="Disordered" evidence="2">
    <location>
        <begin position="425"/>
        <end position="455"/>
    </location>
</feature>
<evidence type="ECO:0000256" key="2">
    <source>
        <dbReference type="SAM" id="MobiDB-lite"/>
    </source>
</evidence>
<proteinExistence type="predicted"/>
<sequence length="1360" mass="146419">MTDVALSDAQDKRPTRAAAEGHEDDASCRVEAISPTTVGETVIITTVEEHPGREGWGGVQVTTVGERVTTVGEHQVSGGCDAAGVDTVGESGMETTVGEHQVSEGLVDAAASVRISAATVESISETIAASASAHVDVDDSVAATLASSVDRESLETDDRAGEESEAAKYSVAVYAMDESTEMQEDDGSEQVVEAKRLLEHEGAESATTTTTATAELIAVVDEQTADVTCEKESAQENEITKHEAAGDLDSARPVCAGADDTTLIGIETEACKQASVPSADVTEADEPIQSSVRSKKTSPTRLSSMISRLASKVTTKKEVQCADPAVELELNASLPVESIVHEFEAHEPVSPQTHRTLSAAQLDASGSLPVKNVVHRLEAHDEEENALESLKIRTKRDFFSEKGRSISVSHEAEKYNSQMVQRAKEEVEAKDPLKSPAMKQSPASRKSSAMSSVRNMASRFEKKADQSLDKLSFRTVRSFFPTEKSIHVGAEKQKYEALEKEKQTAKKAEETGVKRMATDEVHKSRKQSPNEIATDEHLAAEAAGQGTPVTVDTSSSPTEPDKTAVSRAGPTPEAHSRRRTITAADSSGVRGIAHRFETKRANSVVTAPVRTIDTFIVADSEASVRVSAEKARYENQVKTSAPTKRTIDTFIVPTSEASVRVSAEKAKLETLEKPVKAIKRTIDAFIVPESEASVCVSAEKAKYEMPGKQTKATVRTIDNFIVPENEASVRVSAEKAKLEAPDKLVKAAGVRTIDTYIVPESDASVHVSAEKAKFESMEQRMQAASPAVRTIDTFIVPESEVSIRVATEKAKLEAIEKQKKSELETQAVIEKQKLMRVTSWALERAESKKASHSADIEAVGDSTVVHQTKETEAAKEMEMESEADERKDIEATKVTKEGAEGVVDVDESESAKELVSKDSSLDSEDEATRGAEVTSPIEVVSDTEVSSWTDVAAESEMMKKGGEQLSVAEDTEVAVIEKMDDTDLIKEIGVASDTNDAENVASDAEVTGADEKAEEASKVEEAKMGDVETAEIGETKAEEAEEAAKMEEMTEGTDLLEVATKVEETEITDVDEETAVRVELEAPEAAKVEAAADIDVALKTEVKQAEAKETEVKQTESKKTVVTEEVVRKTDVTEVTESTDHTEEAAAVFETVSKDEVEQTEVVTDRKTETETVEISEAFDTTEEAEKGTTSSSVKEVEVALTFINEARATAEPDDVVHLNEDDGCAQVGEEVEEMVTSAKEEESEEVATNEVGETAEADKVIQEATIEEVQQVRFTRDSAVQVVVERQTFGDMLSTAQHAHWLSLPVSANPALARLHSVLSDHDLLTAYALYPSNSSSSSGSDEDESLPHIPTSKPFAAT</sequence>
<feature type="region of interest" description="Disordered" evidence="2">
    <location>
        <begin position="996"/>
        <end position="1020"/>
    </location>
</feature>
<feature type="region of interest" description="Disordered" evidence="2">
    <location>
        <begin position="1334"/>
        <end position="1360"/>
    </location>
</feature>
<feature type="compositionally biased region" description="Basic and acidic residues" evidence="2">
    <location>
        <begin position="1009"/>
        <end position="1020"/>
    </location>
</feature>
<evidence type="ECO:0000313" key="3">
    <source>
        <dbReference type="EMBL" id="CAI5734465.1"/>
    </source>
</evidence>
<comment type="caution">
    <text evidence="3">The sequence shown here is derived from an EMBL/GenBank/DDBJ whole genome shotgun (WGS) entry which is preliminary data.</text>
</comment>
<feature type="compositionally biased region" description="Basic and acidic residues" evidence="2">
    <location>
        <begin position="499"/>
        <end position="522"/>
    </location>
</feature>
<feature type="region of interest" description="Disordered" evidence="2">
    <location>
        <begin position="1"/>
        <end position="25"/>
    </location>
</feature>
<gene>
    <name evidence="3" type="ORF">HBR001_LOCUS6169</name>
</gene>
<organism evidence="3 4">
    <name type="scientific">Hyaloperonospora brassicae</name>
    <name type="common">Brassica downy mildew</name>
    <name type="synonym">Peronospora brassicae</name>
    <dbReference type="NCBI Taxonomy" id="162125"/>
    <lineage>
        <taxon>Eukaryota</taxon>
        <taxon>Sar</taxon>
        <taxon>Stramenopiles</taxon>
        <taxon>Oomycota</taxon>
        <taxon>Peronosporomycetes</taxon>
        <taxon>Peronosporales</taxon>
        <taxon>Peronosporaceae</taxon>
        <taxon>Hyaloperonospora</taxon>
    </lineage>
</organism>
<feature type="compositionally biased region" description="Basic and acidic residues" evidence="2">
    <location>
        <begin position="9"/>
        <end position="25"/>
    </location>
</feature>
<feature type="compositionally biased region" description="Low complexity" evidence="2">
    <location>
        <begin position="547"/>
        <end position="558"/>
    </location>
</feature>
<feature type="region of interest" description="Disordered" evidence="2">
    <location>
        <begin position="277"/>
        <end position="300"/>
    </location>
</feature>
<accession>A0AAV0UC19</accession>
<dbReference type="EMBL" id="CANTFL010001229">
    <property type="protein sequence ID" value="CAI5734465.1"/>
    <property type="molecule type" value="Genomic_DNA"/>
</dbReference>
<protein>
    <submittedName>
        <fullName evidence="3">Uncharacterized protein</fullName>
    </submittedName>
</protein>
<name>A0AAV0UC19_HYABA</name>
<dbReference type="Proteomes" id="UP001162031">
    <property type="component" value="Unassembled WGS sequence"/>
</dbReference>
<reference evidence="3" key="1">
    <citation type="submission" date="2022-12" db="EMBL/GenBank/DDBJ databases">
        <authorList>
            <person name="Webb A."/>
        </authorList>
    </citation>
    <scope>NUCLEOTIDE SEQUENCE</scope>
    <source>
        <strain evidence="3">Hp1</strain>
    </source>
</reference>
<feature type="compositionally biased region" description="Basic and acidic residues" evidence="2">
    <location>
        <begin position="909"/>
        <end position="920"/>
    </location>
</feature>
<feature type="coiled-coil region" evidence="1">
    <location>
        <begin position="1098"/>
        <end position="1125"/>
    </location>
</feature>
<feature type="region of interest" description="Disordered" evidence="2">
    <location>
        <begin position="499"/>
        <end position="586"/>
    </location>
</feature>
<keyword evidence="1" id="KW-0175">Coiled coil</keyword>
<feature type="compositionally biased region" description="Low complexity" evidence="2">
    <location>
        <begin position="441"/>
        <end position="452"/>
    </location>
</feature>